<feature type="transmembrane region" description="Helical" evidence="1">
    <location>
        <begin position="6"/>
        <end position="28"/>
    </location>
</feature>
<gene>
    <name evidence="2" type="ORF">Dm11a5_0847</name>
</gene>
<name>A0A142VA03_9CHLR</name>
<proteinExistence type="predicted"/>
<keyword evidence="1" id="KW-0812">Transmembrane</keyword>
<reference evidence="2 3" key="1">
    <citation type="submission" date="2015-03" db="EMBL/GenBank/DDBJ databases">
        <title>Genomic characterization of Dehalococcoides mccartyi strain 11a5, an unusal plasmid-containing chloroethene dechlorinator.</title>
        <authorList>
            <person name="Zhao S."/>
            <person name="Ding C."/>
            <person name="He J."/>
        </authorList>
    </citation>
    <scope>NUCLEOTIDE SEQUENCE [LARGE SCALE GENOMIC DNA]</scope>
    <source>
        <strain evidence="2 3">11a5</strain>
    </source>
</reference>
<accession>A0A142VA03</accession>
<organism evidence="2 3">
    <name type="scientific">Dehalococcoides mccartyi</name>
    <dbReference type="NCBI Taxonomy" id="61435"/>
    <lineage>
        <taxon>Bacteria</taxon>
        <taxon>Bacillati</taxon>
        <taxon>Chloroflexota</taxon>
        <taxon>Dehalococcoidia</taxon>
        <taxon>Dehalococcoidales</taxon>
        <taxon>Dehalococcoidaceae</taxon>
        <taxon>Dehalococcoides</taxon>
    </lineage>
</organism>
<dbReference type="Proteomes" id="UP000076394">
    <property type="component" value="Chromosome"/>
</dbReference>
<evidence type="ECO:0000256" key="1">
    <source>
        <dbReference type="SAM" id="Phobius"/>
    </source>
</evidence>
<protein>
    <submittedName>
        <fullName evidence="2">Uncharacterized protein</fullName>
    </submittedName>
</protein>
<sequence>MIFIAILVTSLGGDYFGFTFMVCTYFVLNLRGASWPPTNGANQLTIHIVKIFALAKHSLPFYDTLIPKT</sequence>
<evidence type="ECO:0000313" key="3">
    <source>
        <dbReference type="Proteomes" id="UP000076394"/>
    </source>
</evidence>
<keyword evidence="1" id="KW-0472">Membrane</keyword>
<keyword evidence="1" id="KW-1133">Transmembrane helix</keyword>
<evidence type="ECO:0000313" key="2">
    <source>
        <dbReference type="EMBL" id="AMU86673.1"/>
    </source>
</evidence>
<dbReference type="AlphaFoldDB" id="A0A142VA03"/>
<dbReference type="EMBL" id="CP011127">
    <property type="protein sequence ID" value="AMU86673.1"/>
    <property type="molecule type" value="Genomic_DNA"/>
</dbReference>